<dbReference type="Proteomes" id="UP001138997">
    <property type="component" value="Unassembled WGS sequence"/>
</dbReference>
<dbReference type="GO" id="GO:0009313">
    <property type="term" value="P:oligosaccharide catabolic process"/>
    <property type="evidence" value="ECO:0007669"/>
    <property type="project" value="TreeGrafter"/>
</dbReference>
<dbReference type="GO" id="GO:0046872">
    <property type="term" value="F:metal ion binding"/>
    <property type="evidence" value="ECO:0007669"/>
    <property type="project" value="UniProtKB-KW"/>
</dbReference>
<comment type="similarity">
    <text evidence="1">Belongs to the glycosyl hydrolase 38 family.</text>
</comment>
<dbReference type="InterPro" id="IPR041147">
    <property type="entry name" value="GH38_C"/>
</dbReference>
<dbReference type="Pfam" id="PF22907">
    <property type="entry name" value="Ams1-like_1st"/>
    <property type="match status" value="1"/>
</dbReference>
<dbReference type="InterPro" id="IPR011682">
    <property type="entry name" value="Glyco_hydro_38_C"/>
</dbReference>
<dbReference type="InterPro" id="IPR027291">
    <property type="entry name" value="Glyco_hydro_38_N_sf"/>
</dbReference>
<dbReference type="InterPro" id="IPR054723">
    <property type="entry name" value="Ams1-like_N"/>
</dbReference>
<dbReference type="Pfam" id="PF09261">
    <property type="entry name" value="Alpha-mann_mid"/>
    <property type="match status" value="1"/>
</dbReference>
<evidence type="ECO:0000313" key="6">
    <source>
        <dbReference type="EMBL" id="MCD5311824.1"/>
    </source>
</evidence>
<dbReference type="InterPro" id="IPR000602">
    <property type="entry name" value="Glyco_hydro_38_N"/>
</dbReference>
<proteinExistence type="inferred from homology"/>
<dbReference type="GO" id="GO:0006013">
    <property type="term" value="P:mannose metabolic process"/>
    <property type="evidence" value="ECO:0007669"/>
    <property type="project" value="InterPro"/>
</dbReference>
<dbReference type="Pfam" id="PF01074">
    <property type="entry name" value="Glyco_hydro_38N"/>
    <property type="match status" value="1"/>
</dbReference>
<keyword evidence="3 6" id="KW-0378">Hydrolase</keyword>
<dbReference type="Pfam" id="PF07748">
    <property type="entry name" value="Glyco_hydro_38C"/>
    <property type="match status" value="1"/>
</dbReference>
<dbReference type="EMBL" id="JAJOMB010000006">
    <property type="protein sequence ID" value="MCD5311824.1"/>
    <property type="molecule type" value="Genomic_DNA"/>
</dbReference>
<dbReference type="InterPro" id="IPR037094">
    <property type="entry name" value="Glyco_hydro_38_cen_sf"/>
</dbReference>
<keyword evidence="7" id="KW-1185">Reference proteome</keyword>
<keyword evidence="4" id="KW-0326">Glycosidase</keyword>
<evidence type="ECO:0000313" key="7">
    <source>
        <dbReference type="Proteomes" id="UP001138997"/>
    </source>
</evidence>
<evidence type="ECO:0000256" key="3">
    <source>
        <dbReference type="ARBA" id="ARBA00022801"/>
    </source>
</evidence>
<dbReference type="Gene3D" id="1.20.1270.50">
    <property type="entry name" value="Glycoside hydrolase family 38, central domain"/>
    <property type="match status" value="1"/>
</dbReference>
<evidence type="ECO:0000256" key="4">
    <source>
        <dbReference type="ARBA" id="ARBA00023295"/>
    </source>
</evidence>
<dbReference type="SMART" id="SM00872">
    <property type="entry name" value="Alpha-mann_mid"/>
    <property type="match status" value="1"/>
</dbReference>
<dbReference type="SUPFAM" id="SSF88688">
    <property type="entry name" value="Families 57/38 glycoside transferase middle domain"/>
    <property type="match status" value="1"/>
</dbReference>
<name>A0A9X1NDJ3_9ACTN</name>
<protein>
    <submittedName>
        <fullName evidence="6">Glycosyl hydrolase-related protein</fullName>
    </submittedName>
</protein>
<keyword evidence="2" id="KW-0479">Metal-binding</keyword>
<evidence type="ECO:0000259" key="5">
    <source>
        <dbReference type="SMART" id="SM00872"/>
    </source>
</evidence>
<dbReference type="Gene3D" id="2.70.98.30">
    <property type="entry name" value="Golgi alpha-mannosidase II, domain 4"/>
    <property type="match status" value="1"/>
</dbReference>
<dbReference type="PANTHER" id="PTHR46017">
    <property type="entry name" value="ALPHA-MANNOSIDASE 2C1"/>
    <property type="match status" value="1"/>
</dbReference>
<dbReference type="InterPro" id="IPR028995">
    <property type="entry name" value="Glyco_hydro_57/38_cen_sf"/>
</dbReference>
<dbReference type="SUPFAM" id="SSF74650">
    <property type="entry name" value="Galactose mutarotase-like"/>
    <property type="match status" value="1"/>
</dbReference>
<evidence type="ECO:0000256" key="2">
    <source>
        <dbReference type="ARBA" id="ARBA00022723"/>
    </source>
</evidence>
<sequence length="993" mass="109129">MHLNPSHVVDRLQRVVRDRITPQLHQPLSDVTVSAWRVDGDGEPVPAAHAIGLDPARYEPLTPGETWGPAWGTTWLRVEGRVPATDRPVELVLDLGWFDHSVGGHCEGLVFRPDGVPVKALHPRNGWVRLTGPGAAPDVLADDGSFTLFVEAAANPLLLGLPPFVETSLGEKPGPGEPEPYCLVSAQLCAFDDEIFGLISDLEATGDLLPHLDQAEPRYWQVLRAVEKALDAVDVAQARAALVEVLAKPAHASAHRMTAVGHAHIDSAWLWPLRETRRKVARTLSNVLTLMETDHDLVYAMSSAQQYAWVQEDHPELFERVRARIAEGRIVPVGGMWVESDAVMPSGESLVRQISLGKRYFEEAFGHESQLVWLPDSFGYSGAWPQIARRAGYRWFLTQKISWNDTTTFPHHTFSWEGLDGTRILTHFPPADTYAAEVTAAELKHAVSNFRDKAISSQSLLLFGYGDGGGGPNRQMLARAHRFADLEGAASVQLGTPETFFSEVEAELGDEAPVWSGELYLELHRGTLTSQIAMKQGNRRAEALLRTVEYLAAERAVRQGVAYPYEDLEQLWKTVLLHQFHDILPGSSISWVHREARETYAGLDDSLRSLVAGEGPAGEEAAGRIVNFAVVRDQPTVVPVGSEPGRGVVLDNGLLRVCIAPDGTVAELTELTTGRSLLIPGQSFGALQLFRDQPARWDAWDLDRHVIRNAGNRTPMDGAVTVAVGERDVVVTRVHGSSRFTTTYAMPTGEARLDITVDVDWQEDEHLLKLSLPVAVRSLKARFEAQYGAIERPTHENTAADEAQFEVCSHRWVHVSEPGFGVGVANDSTYGCDVRRIQGGTDIRPTLLRAPRFPDPDTDHGRHTFRFAVVAGDETQTRCTADDLNAPTLAAVPDVEPLVSLELKHGAAVIDWIKLADDRSGDVVVRLHETLGGRAGAHIVPHFETDATVETDLLERPFVAEKDLPAALHEGRITLGPYQIATLRLVRPSAREQ</sequence>
<dbReference type="InterPro" id="IPR015341">
    <property type="entry name" value="Glyco_hydro_38_cen"/>
</dbReference>
<gene>
    <name evidence="6" type="ORF">LR394_13020</name>
</gene>
<evidence type="ECO:0000256" key="1">
    <source>
        <dbReference type="ARBA" id="ARBA00009792"/>
    </source>
</evidence>
<dbReference type="GO" id="GO:0004559">
    <property type="term" value="F:alpha-mannosidase activity"/>
    <property type="evidence" value="ECO:0007669"/>
    <property type="project" value="InterPro"/>
</dbReference>
<dbReference type="FunFam" id="3.20.110.10:FF:000002">
    <property type="entry name" value="alpha-mannosidase 2C1 isoform X1"/>
    <property type="match status" value="1"/>
</dbReference>
<dbReference type="InterPro" id="IPR011013">
    <property type="entry name" value="Gal_mutarotase_sf_dom"/>
</dbReference>
<dbReference type="FunFam" id="1.20.1270.50:FF:000004">
    <property type="entry name" value="alpha-mannosidase 2C1 isoform X1"/>
    <property type="match status" value="1"/>
</dbReference>
<dbReference type="RefSeq" id="WP_231441422.1">
    <property type="nucleotide sequence ID" value="NZ_JAJOMB010000006.1"/>
</dbReference>
<dbReference type="AlphaFoldDB" id="A0A9X1NDJ3"/>
<reference evidence="6" key="1">
    <citation type="submission" date="2021-11" db="EMBL/GenBank/DDBJ databases">
        <title>Streptomyces corallinus and Kineosporia corallina sp. nov., two new coral-derived marine actinobacteria.</title>
        <authorList>
            <person name="Buangrab K."/>
            <person name="Sutthacheep M."/>
            <person name="Yeemin T."/>
            <person name="Harunari E."/>
            <person name="Igarashi Y."/>
            <person name="Sripreechasak P."/>
            <person name="Kanchanasin P."/>
            <person name="Tanasupawat S."/>
            <person name="Phongsopitanun W."/>
        </authorList>
    </citation>
    <scope>NUCLEOTIDE SEQUENCE</scope>
    <source>
        <strain evidence="6">JCM 31032</strain>
    </source>
</reference>
<organism evidence="6 7">
    <name type="scientific">Kineosporia babensis</name>
    <dbReference type="NCBI Taxonomy" id="499548"/>
    <lineage>
        <taxon>Bacteria</taxon>
        <taxon>Bacillati</taxon>
        <taxon>Actinomycetota</taxon>
        <taxon>Actinomycetes</taxon>
        <taxon>Kineosporiales</taxon>
        <taxon>Kineosporiaceae</taxon>
        <taxon>Kineosporia</taxon>
    </lineage>
</organism>
<dbReference type="SUPFAM" id="SSF88713">
    <property type="entry name" value="Glycoside hydrolase/deacetylase"/>
    <property type="match status" value="1"/>
</dbReference>
<accession>A0A9X1NDJ3</accession>
<dbReference type="Gene3D" id="3.20.110.10">
    <property type="entry name" value="Glycoside hydrolase 38, N terminal domain"/>
    <property type="match status" value="1"/>
</dbReference>
<dbReference type="InterPro" id="IPR011330">
    <property type="entry name" value="Glyco_hydro/deAcase_b/a-brl"/>
</dbReference>
<dbReference type="Pfam" id="PF17677">
    <property type="entry name" value="Glyco_hydro38C2"/>
    <property type="match status" value="1"/>
</dbReference>
<dbReference type="GO" id="GO:0030246">
    <property type="term" value="F:carbohydrate binding"/>
    <property type="evidence" value="ECO:0007669"/>
    <property type="project" value="InterPro"/>
</dbReference>
<dbReference type="CDD" id="cd10789">
    <property type="entry name" value="GH38N_AMII_ER_cytosolic"/>
    <property type="match status" value="1"/>
</dbReference>
<feature type="domain" description="Glycoside hydrolase family 38 central" evidence="5">
    <location>
        <begin position="522"/>
        <end position="600"/>
    </location>
</feature>
<dbReference type="PANTHER" id="PTHR46017:SF1">
    <property type="entry name" value="ALPHA-MANNOSIDASE 2C1"/>
    <property type="match status" value="1"/>
</dbReference>
<comment type="caution">
    <text evidence="6">The sequence shown here is derived from an EMBL/GenBank/DDBJ whole genome shotgun (WGS) entry which is preliminary data.</text>
</comment>